<evidence type="ECO:0000256" key="1">
    <source>
        <dbReference type="ARBA" id="ARBA00004382"/>
    </source>
</evidence>
<dbReference type="Pfam" id="PF13624">
    <property type="entry name" value="SurA_N_3"/>
    <property type="match status" value="1"/>
</dbReference>
<keyword evidence="7" id="KW-0143">Chaperone</keyword>
<dbReference type="InterPro" id="IPR000297">
    <property type="entry name" value="PPIase_PpiC"/>
</dbReference>
<dbReference type="GO" id="GO:0003755">
    <property type="term" value="F:peptidyl-prolyl cis-trans isomerase activity"/>
    <property type="evidence" value="ECO:0007669"/>
    <property type="project" value="UniProtKB-KW"/>
</dbReference>
<dbReference type="PANTHER" id="PTHR47529:SF1">
    <property type="entry name" value="PERIPLASMIC CHAPERONE PPID"/>
    <property type="match status" value="1"/>
</dbReference>
<evidence type="ECO:0000256" key="6">
    <source>
        <dbReference type="ARBA" id="ARBA00023136"/>
    </source>
</evidence>
<keyword evidence="11" id="KW-0697">Rotamase</keyword>
<dbReference type="PANTHER" id="PTHR47529">
    <property type="entry name" value="PEPTIDYL-PROLYL CIS-TRANS ISOMERASE D"/>
    <property type="match status" value="1"/>
</dbReference>
<sequence length="620" mass="68282">MLEKIREGSQGVGAKIILSLVILSFALTGVYSYLGTNTGQVAAIVNGEEISRYDLDKAFQNEQNRMRSQMGEMFDTLMGDPTYMANMRQGVLDRMVSERLLDQKVAAMGLRVSDSQIQQAIVAMPEFQVDGKFNNEHYQTVLRQNNLTGSQIRDMMRTDMARQQLLMGLLGTEFATEAEAEALANLQQQTRDMRYVTVAADEYRDGINIGEAEAQAYYDNNPSQFVQLERVQLEYIELDVAELSKQIEIDEQDARDYYASQSNIYSMPERRLAAHMLFEGDDAKARAEAALARVRAGESFADVAVAESDDSFTAENGGELDWMTPGTMDEQFDNALFALEQGGVSEVLETDFGFQIVNAKQIEAGTLRPFEEVQAEINAALSADKAQQEFYDLQQQLADVSFEIPDSLLETAEAIGAEIQTSPMFDRNTAPAKLNNPKLLAAAFSDSVVLDKMNSDVIELGTNHMIVVRAKDYQKAGTLPFADVSEQISAQLLQQQASDLAQQQADQLLSDWKAGTAPADSTSVKAVNRMGNGILDSTMVMELFKMAKPTDGETIASIKLPTGDIAVMALDAVNAPAELKDLEMLRGRLGQQLGQSSYQALIASLRAEADVVFPQVVEQQ</sequence>
<evidence type="ECO:0000256" key="9">
    <source>
        <dbReference type="ARBA" id="ARBA00040743"/>
    </source>
</evidence>
<keyword evidence="2" id="KW-1003">Cell membrane</keyword>
<evidence type="ECO:0000313" key="14">
    <source>
        <dbReference type="EMBL" id="QIZ77162.1"/>
    </source>
</evidence>
<dbReference type="Proteomes" id="UP000501602">
    <property type="component" value="Chromosome"/>
</dbReference>
<keyword evidence="3" id="KW-0997">Cell inner membrane</keyword>
<evidence type="ECO:0000256" key="10">
    <source>
        <dbReference type="ARBA" id="ARBA00042775"/>
    </source>
</evidence>
<dbReference type="Gene3D" id="1.10.4030.10">
    <property type="entry name" value="Porin chaperone SurA, peptide-binding domain"/>
    <property type="match status" value="1"/>
</dbReference>
<evidence type="ECO:0000256" key="11">
    <source>
        <dbReference type="PROSITE-ProRule" id="PRU00278"/>
    </source>
</evidence>
<dbReference type="InterPro" id="IPR052029">
    <property type="entry name" value="PpiD_chaperone"/>
</dbReference>
<evidence type="ECO:0000256" key="12">
    <source>
        <dbReference type="SAM" id="Phobius"/>
    </source>
</evidence>
<dbReference type="AlphaFoldDB" id="A0A6H1UH91"/>
<comment type="subcellular location">
    <subcellularLocation>
        <location evidence="1">Cell inner membrane</location>
        <topology evidence="1">Single-pass type II membrane protein</topology>
        <orientation evidence="1">Periplasmic side</orientation>
    </subcellularLocation>
</comment>
<keyword evidence="15" id="KW-1185">Reference proteome</keyword>
<proteinExistence type="inferred from homology"/>
<keyword evidence="5 12" id="KW-1133">Transmembrane helix</keyword>
<gene>
    <name evidence="14" type="ORF">HER31_09905</name>
</gene>
<evidence type="ECO:0000256" key="3">
    <source>
        <dbReference type="ARBA" id="ARBA00022519"/>
    </source>
</evidence>
<accession>A0A6H1UH91</accession>
<dbReference type="KEGG" id="fes:HER31_09905"/>
<evidence type="ECO:0000313" key="15">
    <source>
        <dbReference type="Proteomes" id="UP000501602"/>
    </source>
</evidence>
<protein>
    <recommendedName>
        <fullName evidence="9">Periplasmic chaperone PpiD</fullName>
    </recommendedName>
    <alternativeName>
        <fullName evidence="10">Periplasmic folding chaperone</fullName>
    </alternativeName>
</protein>
<keyword evidence="6 12" id="KW-0472">Membrane</keyword>
<dbReference type="RefSeq" id="WP_168660423.1">
    <property type="nucleotide sequence ID" value="NZ_CP051180.1"/>
</dbReference>
<keyword evidence="4 12" id="KW-0812">Transmembrane</keyword>
<evidence type="ECO:0000256" key="7">
    <source>
        <dbReference type="ARBA" id="ARBA00023186"/>
    </source>
</evidence>
<comment type="similarity">
    <text evidence="8">Belongs to the PpiD chaperone family.</text>
</comment>
<evidence type="ECO:0000256" key="8">
    <source>
        <dbReference type="ARBA" id="ARBA00038408"/>
    </source>
</evidence>
<name>A0A6H1UH91_9GAMM</name>
<dbReference type="Pfam" id="PF13616">
    <property type="entry name" value="Rotamase_3"/>
    <property type="match status" value="1"/>
</dbReference>
<keyword evidence="11 14" id="KW-0413">Isomerase</keyword>
<evidence type="ECO:0000256" key="5">
    <source>
        <dbReference type="ARBA" id="ARBA00022989"/>
    </source>
</evidence>
<dbReference type="GO" id="GO:0005886">
    <property type="term" value="C:plasma membrane"/>
    <property type="evidence" value="ECO:0007669"/>
    <property type="project" value="UniProtKB-SubCell"/>
</dbReference>
<evidence type="ECO:0000256" key="4">
    <source>
        <dbReference type="ARBA" id="ARBA00022692"/>
    </source>
</evidence>
<dbReference type="SUPFAM" id="SSF109998">
    <property type="entry name" value="Triger factor/SurA peptide-binding domain-like"/>
    <property type="match status" value="1"/>
</dbReference>
<organism evidence="14 15">
    <name type="scientific">Ferrimonas lipolytica</name>
    <dbReference type="NCBI Taxonomy" id="2724191"/>
    <lineage>
        <taxon>Bacteria</taxon>
        <taxon>Pseudomonadati</taxon>
        <taxon>Pseudomonadota</taxon>
        <taxon>Gammaproteobacteria</taxon>
        <taxon>Alteromonadales</taxon>
        <taxon>Ferrimonadaceae</taxon>
        <taxon>Ferrimonas</taxon>
    </lineage>
</organism>
<dbReference type="InterPro" id="IPR046357">
    <property type="entry name" value="PPIase_dom_sf"/>
</dbReference>
<dbReference type="Gene3D" id="3.10.50.40">
    <property type="match status" value="1"/>
</dbReference>
<reference evidence="14 15" key="1">
    <citation type="submission" date="2020-04" db="EMBL/GenBank/DDBJ databases">
        <title>Ferrimonas sp. S7 isolated from sea water.</title>
        <authorList>
            <person name="Bae S.S."/>
            <person name="Baek K."/>
        </authorList>
    </citation>
    <scope>NUCLEOTIDE SEQUENCE [LARGE SCALE GENOMIC DNA]</scope>
    <source>
        <strain evidence="14 15">S7</strain>
    </source>
</reference>
<dbReference type="SUPFAM" id="SSF54534">
    <property type="entry name" value="FKBP-like"/>
    <property type="match status" value="1"/>
</dbReference>
<evidence type="ECO:0000259" key="13">
    <source>
        <dbReference type="PROSITE" id="PS50198"/>
    </source>
</evidence>
<feature type="domain" description="PpiC" evidence="13">
    <location>
        <begin position="268"/>
        <end position="361"/>
    </location>
</feature>
<feature type="transmembrane region" description="Helical" evidence="12">
    <location>
        <begin position="12"/>
        <end position="34"/>
    </location>
</feature>
<dbReference type="EMBL" id="CP051180">
    <property type="protein sequence ID" value="QIZ77162.1"/>
    <property type="molecule type" value="Genomic_DNA"/>
</dbReference>
<evidence type="ECO:0000256" key="2">
    <source>
        <dbReference type="ARBA" id="ARBA00022475"/>
    </source>
</evidence>
<dbReference type="InterPro" id="IPR027304">
    <property type="entry name" value="Trigger_fact/SurA_dom_sf"/>
</dbReference>
<dbReference type="PROSITE" id="PS50198">
    <property type="entry name" value="PPIC_PPIASE_2"/>
    <property type="match status" value="1"/>
</dbReference>